<dbReference type="InterPro" id="IPR001962">
    <property type="entry name" value="Asn_synthase"/>
</dbReference>
<keyword evidence="11" id="KW-0436">Ligase</keyword>
<evidence type="ECO:0000256" key="5">
    <source>
        <dbReference type="ARBA" id="ARBA00022840"/>
    </source>
</evidence>
<comment type="catalytic activity">
    <reaction evidence="7">
        <text>L-aspartate + L-glutamine + ATP + H2O = L-asparagine + L-glutamate + AMP + diphosphate + H(+)</text>
        <dbReference type="Rhea" id="RHEA:12228"/>
        <dbReference type="ChEBI" id="CHEBI:15377"/>
        <dbReference type="ChEBI" id="CHEBI:15378"/>
        <dbReference type="ChEBI" id="CHEBI:29985"/>
        <dbReference type="ChEBI" id="CHEBI:29991"/>
        <dbReference type="ChEBI" id="CHEBI:30616"/>
        <dbReference type="ChEBI" id="CHEBI:33019"/>
        <dbReference type="ChEBI" id="CHEBI:58048"/>
        <dbReference type="ChEBI" id="CHEBI:58359"/>
        <dbReference type="ChEBI" id="CHEBI:456215"/>
        <dbReference type="EC" id="6.3.5.4"/>
    </reaction>
</comment>
<evidence type="ECO:0000256" key="4">
    <source>
        <dbReference type="ARBA" id="ARBA00022741"/>
    </source>
</evidence>
<comment type="similarity">
    <text evidence="2">Belongs to the asparagine synthetase family.</text>
</comment>
<dbReference type="AlphaFoldDB" id="A0AAX3AGM5"/>
<evidence type="ECO:0000256" key="3">
    <source>
        <dbReference type="ARBA" id="ARBA00012737"/>
    </source>
</evidence>
<protein>
    <recommendedName>
        <fullName evidence="3">asparagine synthase (glutamine-hydrolyzing)</fullName>
        <ecNumber evidence="3">6.3.5.4</ecNumber>
    </recommendedName>
</protein>
<evidence type="ECO:0000256" key="2">
    <source>
        <dbReference type="ARBA" id="ARBA00005752"/>
    </source>
</evidence>
<keyword evidence="5 8" id="KW-0067">ATP-binding</keyword>
<evidence type="ECO:0000256" key="9">
    <source>
        <dbReference type="PIRSR" id="PIRSR001589-3"/>
    </source>
</evidence>
<dbReference type="InterPro" id="IPR033738">
    <property type="entry name" value="AsnB_N"/>
</dbReference>
<dbReference type="GO" id="GO:0005829">
    <property type="term" value="C:cytosol"/>
    <property type="evidence" value="ECO:0007669"/>
    <property type="project" value="TreeGrafter"/>
</dbReference>
<keyword evidence="6" id="KW-0315">Glutamine amidotransferase</keyword>
<dbReference type="EC" id="6.3.5.4" evidence="3"/>
<keyword evidence="4 8" id="KW-0547">Nucleotide-binding</keyword>
<dbReference type="PANTHER" id="PTHR43284">
    <property type="entry name" value="ASPARAGINE SYNTHETASE (GLUTAMINE-HYDROLYZING)"/>
    <property type="match status" value="1"/>
</dbReference>
<dbReference type="EMBL" id="CP084964">
    <property type="protein sequence ID" value="UOA25290.1"/>
    <property type="molecule type" value="Genomic_DNA"/>
</dbReference>
<reference evidence="12" key="1">
    <citation type="journal article" date="2022" name="Microorganisms">
        <title>Beyond the ABCs#Discovery of Three New Plasmid Types in Rhodobacterales (RepQ, RepY, RepW).</title>
        <authorList>
            <person name="Freese H.M."/>
            <person name="Ringel V."/>
            <person name="Overmann J."/>
            <person name="Petersen J."/>
        </authorList>
    </citation>
    <scope>NUCLEOTIDE SEQUENCE [LARGE SCALE GENOMIC DNA]</scope>
    <source>
        <strain evidence="12">DSM 110277</strain>
        <plasmid evidence="12">pDSM110277_e</plasmid>
    </source>
</reference>
<dbReference type="InterPro" id="IPR051786">
    <property type="entry name" value="ASN_synthetase/amidase"/>
</dbReference>
<dbReference type="CDD" id="cd01991">
    <property type="entry name" value="Asn_synthase_B_C"/>
    <property type="match status" value="1"/>
</dbReference>
<geneLocation type="plasmid" evidence="11 12">
    <name>pDSM110277_e</name>
</geneLocation>
<dbReference type="NCBIfam" id="TIGR01536">
    <property type="entry name" value="asn_synth_AEB"/>
    <property type="match status" value="1"/>
</dbReference>
<name>A0AAX3AGM5_9RHOB</name>
<feature type="binding site" evidence="8">
    <location>
        <position position="40"/>
    </location>
    <ligand>
        <name>L-glutamine</name>
        <dbReference type="ChEBI" id="CHEBI:58359"/>
    </ligand>
</feature>
<dbReference type="Proteomes" id="UP000830781">
    <property type="component" value="Plasmid pDSM110277_e"/>
</dbReference>
<keyword evidence="12" id="KW-1185">Reference proteome</keyword>
<dbReference type="Pfam" id="PF13537">
    <property type="entry name" value="GATase_7"/>
    <property type="match status" value="1"/>
</dbReference>
<feature type="binding site" evidence="8">
    <location>
        <begin position="309"/>
        <end position="310"/>
    </location>
    <ligand>
        <name>ATP</name>
        <dbReference type="ChEBI" id="CHEBI:30616"/>
    </ligand>
</feature>
<dbReference type="PIRSF" id="PIRSF001589">
    <property type="entry name" value="Asn_synthetase_glu-h"/>
    <property type="match status" value="1"/>
</dbReference>
<dbReference type="InterPro" id="IPR029055">
    <property type="entry name" value="Ntn_hydrolases_N"/>
</dbReference>
<evidence type="ECO:0000313" key="11">
    <source>
        <dbReference type="EMBL" id="UOA25290.1"/>
    </source>
</evidence>
<dbReference type="InterPro" id="IPR017932">
    <property type="entry name" value="GATase_2_dom"/>
</dbReference>
<evidence type="ECO:0000256" key="8">
    <source>
        <dbReference type="PIRSR" id="PIRSR001589-2"/>
    </source>
</evidence>
<feature type="domain" description="Glutamine amidotransferase type-2" evidence="10">
    <location>
        <begin position="1"/>
        <end position="154"/>
    </location>
</feature>
<dbReference type="Pfam" id="PF00733">
    <property type="entry name" value="Asn_synthase"/>
    <property type="match status" value="1"/>
</dbReference>
<dbReference type="SUPFAM" id="SSF56235">
    <property type="entry name" value="N-terminal nucleophile aminohydrolases (Ntn hydrolases)"/>
    <property type="match status" value="1"/>
</dbReference>
<dbReference type="PROSITE" id="PS51278">
    <property type="entry name" value="GATASE_TYPE_2"/>
    <property type="match status" value="1"/>
</dbReference>
<dbReference type="GO" id="GO:0004066">
    <property type="term" value="F:asparagine synthase (glutamine-hydrolyzing) activity"/>
    <property type="evidence" value="ECO:0007669"/>
    <property type="project" value="UniProtKB-EC"/>
</dbReference>
<keyword evidence="11" id="KW-0614">Plasmid</keyword>
<gene>
    <name evidence="11" type="primary">asnB</name>
    <name evidence="11" type="ORF">DSM110277_03744</name>
</gene>
<evidence type="ECO:0000256" key="6">
    <source>
        <dbReference type="ARBA" id="ARBA00022962"/>
    </source>
</evidence>
<dbReference type="Gene3D" id="3.40.50.620">
    <property type="entry name" value="HUPs"/>
    <property type="match status" value="1"/>
</dbReference>
<accession>A0AAX3AGM5</accession>
<sequence length="592" mass="66728">MASQSGRYLLSYNGEIYNFQDIRAELEAAGKARAWAGHSDTEVLLAAIEAWGLEHTLARLDGMFAFALWDTVNKALTLARDRLGEKPLYFGSSGNAFLFGSDLAAFRPFPDYEPEIDRDVLALYLRFSYIPAPYSIYKNIRKLEPGHYIVINSPDEADQPSICYWDIIDKTLKTKPYKSDCEKLTDTLDGLLHRSVARRMVADVPTGAFLSGGYDSTLTTAVMQSQSLRRVKTFTIGFSEEGYNEAQHAKAVAAHLETDHTELYVSPAEARDIIPQLPDIWSEPFADSSQIPTFLVSRLARAEVTVSLSGDGGDELFHGYSRYSIAKRTWDRIEAVPAFLRKGAAAGMLALPSTVVRGVTGIFPKRLRTMHLADRIPKAANIIGANSAMAFYKALVSNYTVPTRLVSGATCEPATALDDADHLVERLNFDRAMGLIDTVTYLPGDILTKVDRAGMAVSLESRIPLLDHELVEFAMRVPQEFKQRDGQSKWLLRQVLYRYVPRELMDRPKMGFGIPIEEWLGGPLRDWVETLIDEDRLRREGYFDPAPIRKMWKEHQAGERRWHAQLWNVLMFQAWLERHHSGQTRPFETAAA</sequence>
<proteinExistence type="inferred from homology"/>
<feature type="binding site" evidence="8">
    <location>
        <position position="236"/>
    </location>
    <ligand>
        <name>ATP</name>
        <dbReference type="ChEBI" id="CHEBI:30616"/>
    </ligand>
</feature>
<dbReference type="GO" id="GO:0005524">
    <property type="term" value="F:ATP binding"/>
    <property type="evidence" value="ECO:0007669"/>
    <property type="project" value="UniProtKB-KW"/>
</dbReference>
<dbReference type="GO" id="GO:0006529">
    <property type="term" value="P:asparagine biosynthetic process"/>
    <property type="evidence" value="ECO:0007669"/>
    <property type="project" value="InterPro"/>
</dbReference>
<feature type="site" description="Important for beta-aspartyl-AMP intermediate formation" evidence="9">
    <location>
        <position position="311"/>
    </location>
</feature>
<evidence type="ECO:0000256" key="1">
    <source>
        <dbReference type="ARBA" id="ARBA00005187"/>
    </source>
</evidence>
<dbReference type="PANTHER" id="PTHR43284:SF1">
    <property type="entry name" value="ASPARAGINE SYNTHETASE"/>
    <property type="match status" value="1"/>
</dbReference>
<dbReference type="InterPro" id="IPR006426">
    <property type="entry name" value="Asn_synth_AEB"/>
</dbReference>
<dbReference type="InterPro" id="IPR014729">
    <property type="entry name" value="Rossmann-like_a/b/a_fold"/>
</dbReference>
<dbReference type="Gene3D" id="3.60.20.10">
    <property type="entry name" value="Glutamine Phosphoribosylpyrophosphate, subunit 1, domain 1"/>
    <property type="match status" value="1"/>
</dbReference>
<dbReference type="CDD" id="cd00712">
    <property type="entry name" value="AsnB"/>
    <property type="match status" value="1"/>
</dbReference>
<evidence type="ECO:0000256" key="7">
    <source>
        <dbReference type="ARBA" id="ARBA00048741"/>
    </source>
</evidence>
<evidence type="ECO:0000259" key="10">
    <source>
        <dbReference type="PROSITE" id="PS51278"/>
    </source>
</evidence>
<comment type="pathway">
    <text evidence="1">Amino-acid biosynthesis; L-asparagine biosynthesis; L-asparagine from L-aspartate (L-Gln route): step 1/1.</text>
</comment>
<organism evidence="11 12">
    <name type="scientific">Sulfitobacter pontiacus</name>
    <dbReference type="NCBI Taxonomy" id="60137"/>
    <lineage>
        <taxon>Bacteria</taxon>
        <taxon>Pseudomonadati</taxon>
        <taxon>Pseudomonadota</taxon>
        <taxon>Alphaproteobacteria</taxon>
        <taxon>Rhodobacterales</taxon>
        <taxon>Roseobacteraceae</taxon>
        <taxon>Sulfitobacter</taxon>
    </lineage>
</organism>
<dbReference type="SUPFAM" id="SSF52402">
    <property type="entry name" value="Adenine nucleotide alpha hydrolases-like"/>
    <property type="match status" value="1"/>
</dbReference>
<evidence type="ECO:0000313" key="12">
    <source>
        <dbReference type="Proteomes" id="UP000830781"/>
    </source>
</evidence>